<feature type="region of interest" description="Disordered" evidence="1">
    <location>
        <begin position="243"/>
        <end position="265"/>
    </location>
</feature>
<proteinExistence type="predicted"/>
<reference evidence="2 3" key="1">
    <citation type="submission" date="2020-05" db="EMBL/GenBank/DDBJ databases">
        <title>Identification and distribution of gene clusters putatively required for synthesis of sphingolipid metabolism inhibitors in phylogenetically diverse species of the filamentous fungus Fusarium.</title>
        <authorList>
            <person name="Kim H.-S."/>
            <person name="Busman M."/>
            <person name="Brown D.W."/>
            <person name="Divon H."/>
            <person name="Uhlig S."/>
            <person name="Proctor R.H."/>
        </authorList>
    </citation>
    <scope>NUCLEOTIDE SEQUENCE [LARGE SCALE GENOMIC DNA]</scope>
    <source>
        <strain evidence="2 3">NRRL 26131</strain>
    </source>
</reference>
<dbReference type="GO" id="GO:0008233">
    <property type="term" value="F:peptidase activity"/>
    <property type="evidence" value="ECO:0007669"/>
    <property type="project" value="UniProtKB-KW"/>
</dbReference>
<accession>A0A8H6D9A3</accession>
<feature type="compositionally biased region" description="Basic and acidic residues" evidence="1">
    <location>
        <begin position="251"/>
        <end position="261"/>
    </location>
</feature>
<dbReference type="EMBL" id="JAAQPF010000255">
    <property type="protein sequence ID" value="KAF5709136.1"/>
    <property type="molecule type" value="Genomic_DNA"/>
</dbReference>
<protein>
    <submittedName>
        <fullName evidence="2">Intracellular serine protease</fullName>
    </submittedName>
</protein>
<dbReference type="GO" id="GO:0006508">
    <property type="term" value="P:proteolysis"/>
    <property type="evidence" value="ECO:0007669"/>
    <property type="project" value="UniProtKB-KW"/>
</dbReference>
<comment type="caution">
    <text evidence="2">The sequence shown here is derived from an EMBL/GenBank/DDBJ whole genome shotgun (WGS) entry which is preliminary data.</text>
</comment>
<sequence length="294" mass="32925">MSGSEEDNTSYNRDGKECVNVEMYQTGEGGFHVFNLAPNHYHRQEALERTGAVEITGYLDKVIHGTISPTEYGSIIVMQWYFQPSRGRRISEATISLLFEPQSSDSDTELEVRDISFEGTYGLMTTSQETATTRGLEATAGVQQVAQANLTAKWESTITTTTSDSITLMGGKRMVNNTPPKRIAEWELQENQSQPRGIPGMLRIAVLVARDDEEKFQCRVNFTCKTDLKTKLAGMFQRIPKDDPIIFQPDSSDKGRRENKGVDYGVKDLGNLSLDDLSDVTYKRVISNGEKAWK</sequence>
<gene>
    <name evidence="2" type="ORF">FGLOB1_6075</name>
</gene>
<name>A0A8H6D9A3_9HYPO</name>
<evidence type="ECO:0000313" key="2">
    <source>
        <dbReference type="EMBL" id="KAF5709136.1"/>
    </source>
</evidence>
<evidence type="ECO:0000313" key="3">
    <source>
        <dbReference type="Proteomes" id="UP000532311"/>
    </source>
</evidence>
<keyword evidence="2" id="KW-0378">Hydrolase</keyword>
<organism evidence="2 3">
    <name type="scientific">Fusarium globosum</name>
    <dbReference type="NCBI Taxonomy" id="78864"/>
    <lineage>
        <taxon>Eukaryota</taxon>
        <taxon>Fungi</taxon>
        <taxon>Dikarya</taxon>
        <taxon>Ascomycota</taxon>
        <taxon>Pezizomycotina</taxon>
        <taxon>Sordariomycetes</taxon>
        <taxon>Hypocreomycetidae</taxon>
        <taxon>Hypocreales</taxon>
        <taxon>Nectriaceae</taxon>
        <taxon>Fusarium</taxon>
        <taxon>Fusarium fujikuroi species complex</taxon>
    </lineage>
</organism>
<dbReference type="AlphaFoldDB" id="A0A8H6D9A3"/>
<keyword evidence="3" id="KW-1185">Reference proteome</keyword>
<dbReference type="Proteomes" id="UP000532311">
    <property type="component" value="Unassembled WGS sequence"/>
</dbReference>
<evidence type="ECO:0000256" key="1">
    <source>
        <dbReference type="SAM" id="MobiDB-lite"/>
    </source>
</evidence>
<keyword evidence="2" id="KW-0645">Protease</keyword>